<feature type="domain" description="Protein kinase" evidence="19">
    <location>
        <begin position="638"/>
        <end position="918"/>
    </location>
</feature>
<evidence type="ECO:0000256" key="6">
    <source>
        <dbReference type="ARBA" id="ARBA00022692"/>
    </source>
</evidence>
<dbReference type="Pfam" id="PF07714">
    <property type="entry name" value="PK_Tyr_Ser-Thr"/>
    <property type="match status" value="1"/>
</dbReference>
<dbReference type="GO" id="GO:0004675">
    <property type="term" value="F:transmembrane receptor protein serine/threonine kinase activity"/>
    <property type="evidence" value="ECO:0000318"/>
    <property type="project" value="GO_Central"/>
</dbReference>
<reference evidence="20" key="1">
    <citation type="journal article" date="2021" name="Nat. Commun.">
        <title>Genomic analyses provide insights into spinach domestication and the genetic basis of agronomic traits.</title>
        <authorList>
            <person name="Cai X."/>
            <person name="Sun X."/>
            <person name="Xu C."/>
            <person name="Sun H."/>
            <person name="Wang X."/>
            <person name="Ge C."/>
            <person name="Zhang Z."/>
            <person name="Wang Q."/>
            <person name="Fei Z."/>
            <person name="Jiao C."/>
            <person name="Wang Q."/>
        </authorList>
    </citation>
    <scope>NUCLEOTIDE SEQUENCE [LARGE SCALE GENOMIC DNA]</scope>
    <source>
        <strain evidence="20">cv. Varoflay</strain>
    </source>
</reference>
<dbReference type="Gene3D" id="3.80.10.10">
    <property type="entry name" value="Ribonuclease Inhibitor"/>
    <property type="match status" value="2"/>
</dbReference>
<evidence type="ECO:0000256" key="11">
    <source>
        <dbReference type="ARBA" id="ARBA00022840"/>
    </source>
</evidence>
<evidence type="ECO:0000256" key="10">
    <source>
        <dbReference type="ARBA" id="ARBA00022777"/>
    </source>
</evidence>
<evidence type="ECO:0000256" key="3">
    <source>
        <dbReference type="ARBA" id="ARBA00022527"/>
    </source>
</evidence>
<keyword evidence="13 18" id="KW-0472">Membrane</keyword>
<feature type="compositionally biased region" description="Polar residues" evidence="17">
    <location>
        <begin position="954"/>
        <end position="963"/>
    </location>
</feature>
<dbReference type="GO" id="GO:0005524">
    <property type="term" value="F:ATP binding"/>
    <property type="evidence" value="ECO:0007669"/>
    <property type="project" value="UniProtKB-UniRule"/>
</dbReference>
<dbReference type="SUPFAM" id="SSF56112">
    <property type="entry name" value="Protein kinase-like (PK-like)"/>
    <property type="match status" value="1"/>
</dbReference>
<keyword evidence="8" id="KW-0677">Repeat</keyword>
<evidence type="ECO:0000259" key="19">
    <source>
        <dbReference type="PROSITE" id="PS50011"/>
    </source>
</evidence>
<keyword evidence="15" id="KW-0325">Glycoprotein</keyword>
<evidence type="ECO:0000256" key="16">
    <source>
        <dbReference type="PROSITE-ProRule" id="PRU10141"/>
    </source>
</evidence>
<organism evidence="20 21">
    <name type="scientific">Spinacia oleracea</name>
    <name type="common">Spinach</name>
    <dbReference type="NCBI Taxonomy" id="3562"/>
    <lineage>
        <taxon>Eukaryota</taxon>
        <taxon>Viridiplantae</taxon>
        <taxon>Streptophyta</taxon>
        <taxon>Embryophyta</taxon>
        <taxon>Tracheophyta</taxon>
        <taxon>Spermatophyta</taxon>
        <taxon>Magnoliopsida</taxon>
        <taxon>eudicotyledons</taxon>
        <taxon>Gunneridae</taxon>
        <taxon>Pentapetalae</taxon>
        <taxon>Caryophyllales</taxon>
        <taxon>Chenopodiaceae</taxon>
        <taxon>Chenopodioideae</taxon>
        <taxon>Anserineae</taxon>
        <taxon>Spinacia</taxon>
    </lineage>
</organism>
<evidence type="ECO:0000256" key="7">
    <source>
        <dbReference type="ARBA" id="ARBA00022729"/>
    </source>
</evidence>
<keyword evidence="9 16" id="KW-0547">Nucleotide-binding</keyword>
<sequence>MEFWIMILQNQHTFLTLLLGFSLISLVFSVTDPSDLRVLNSFRKGLQNPQLLQWPANDDDPCGSKWKHIFCSGNRVTQIQVQRLGLKGTLPPDFNHLSKLSNLGLQNNEFHGKLPTFSGLSDLEFAYLDFNNFDEIPSDFFQGLTSVRVLELDKNPLNATTGWSLPDDVGKLTQLVNFSLTSCNLVGTLPEFLGSLSSLTALRLSGNKLSGIIPMSFNNSMLQILWLNDQEDGGMSGPIDIITSMPYLTEVWLNGNHFTGTIPESIGNLISLKNLDLNMNQLVGMIPQSLALMELEKLDLNNNMLMGPIPKFKSGNVSFDSNSFCVSTPGVQCAPQVNALLDFLGSINYPTSLASQWSGNDPCKGSWLGVTCNSDSKVIALNLPNRNLTGTLSPSVASLDSLSQVRLAGNHLTGQIPANITQLKSLTTLDVSRNNFKPPLPKFHAGVKVLIDGNPFLVANHSGGSPPPIDNPPPFSSPPMVESPPPTSTPGLPRGSVRSPAPERLHSPGVALKQNSSASLKENSRPQKPKGLTFITVVAAIAAAVVVILLLILFYVFCCKKNKGTIEAPCSVVVHPKDPYDPDNMVKVAVSSNNTGSLFTQTGSSSGSSTLENSNSHIIESGNLVISVQVLRKVTKNFAPENQLGRGGFGVVNKGVLEDGTTIAVKRMEAGVVNGKQLDEFQAEIAVLSKVRHRHLVSLFGYSIEANERLLVYEYMPHGALSKHLFHWKKLDMEPLPWKRRLVIALDVARGMEYLHTLAQQSFIHRDLKSSNILLDDEFRAKVSDFGLVKLAPDREKSVATRLAGTFGYLAPEYAVTGKVSTKIDVFSFGVVLMELLTGLMALDEERSEERRYLAEWFWRIKTSRETLMAAIDPALDIKEDAFECISIIADLAGHCTARDPNHRPDMGHAVGVLAPLVDKWKPFAEDIEDCSGIDYSLPLREMLKDWKSEADNNSKGNSCTSMDDSRGSIPARPTGFADSFTSADAR</sequence>
<keyword evidence="7" id="KW-0732">Signal</keyword>
<accession>A0A9R0JJ98</accession>
<dbReference type="Pfam" id="PF00560">
    <property type="entry name" value="LRR_1"/>
    <property type="match status" value="2"/>
</dbReference>
<evidence type="ECO:0000256" key="13">
    <source>
        <dbReference type="ARBA" id="ARBA00023136"/>
    </source>
</evidence>
<keyword evidence="4" id="KW-0433">Leucine-rich repeat</keyword>
<dbReference type="RefSeq" id="XP_021836785.2">
    <property type="nucleotide sequence ID" value="XM_021981093.2"/>
</dbReference>
<feature type="compositionally biased region" description="Pro residues" evidence="17">
    <location>
        <begin position="465"/>
        <end position="488"/>
    </location>
</feature>
<comment type="similarity">
    <text evidence="2">Belongs to the protein kinase superfamily. Ser/Thr protein kinase family.</text>
</comment>
<dbReference type="KEGG" id="soe:110776531"/>
<dbReference type="PANTHER" id="PTHR47986:SF1">
    <property type="entry name" value="OS04G0685900 PROTEIN"/>
    <property type="match status" value="1"/>
</dbReference>
<dbReference type="InterPro" id="IPR011009">
    <property type="entry name" value="Kinase-like_dom_sf"/>
</dbReference>
<dbReference type="InterPro" id="IPR017441">
    <property type="entry name" value="Protein_kinase_ATP_BS"/>
</dbReference>
<evidence type="ECO:0000256" key="5">
    <source>
        <dbReference type="ARBA" id="ARBA00022679"/>
    </source>
</evidence>
<dbReference type="CDD" id="cd14066">
    <property type="entry name" value="STKc_IRAK"/>
    <property type="match status" value="1"/>
</dbReference>
<evidence type="ECO:0000256" key="17">
    <source>
        <dbReference type="SAM" id="MobiDB-lite"/>
    </source>
</evidence>
<dbReference type="InterPro" id="IPR008271">
    <property type="entry name" value="Ser/Thr_kinase_AS"/>
</dbReference>
<keyword evidence="12 18" id="KW-1133">Transmembrane helix</keyword>
<keyword evidence="11 16" id="KW-0067">ATP-binding</keyword>
<name>A0A9R0JJ98_SPIOL</name>
<evidence type="ECO:0000256" key="9">
    <source>
        <dbReference type="ARBA" id="ARBA00022741"/>
    </source>
</evidence>
<feature type="binding site" evidence="16">
    <location>
        <position position="666"/>
    </location>
    <ligand>
        <name>ATP</name>
        <dbReference type="ChEBI" id="CHEBI:30616"/>
    </ligand>
</feature>
<comment type="subcellular location">
    <subcellularLocation>
        <location evidence="1">Membrane</location>
        <topology evidence="1">Single-pass membrane protein</topology>
    </subcellularLocation>
</comment>
<dbReference type="Proteomes" id="UP000813463">
    <property type="component" value="Chromosome 5"/>
</dbReference>
<keyword evidence="14 21" id="KW-0675">Receptor</keyword>
<reference evidence="21" key="2">
    <citation type="submission" date="2025-08" db="UniProtKB">
        <authorList>
            <consortium name="RefSeq"/>
        </authorList>
    </citation>
    <scope>IDENTIFICATION</scope>
    <source>
        <tissue evidence="21">Leaf</tissue>
    </source>
</reference>
<evidence type="ECO:0000256" key="4">
    <source>
        <dbReference type="ARBA" id="ARBA00022614"/>
    </source>
</evidence>
<dbReference type="GeneID" id="110776531"/>
<proteinExistence type="inferred from homology"/>
<dbReference type="InterPro" id="IPR032675">
    <property type="entry name" value="LRR_dom_sf"/>
</dbReference>
<evidence type="ECO:0000256" key="15">
    <source>
        <dbReference type="ARBA" id="ARBA00023180"/>
    </source>
</evidence>
<feature type="region of interest" description="Disordered" evidence="17">
    <location>
        <begin position="461"/>
        <end position="527"/>
    </location>
</feature>
<keyword evidence="3" id="KW-0723">Serine/threonine-protein kinase</keyword>
<dbReference type="PROSITE" id="PS00107">
    <property type="entry name" value="PROTEIN_KINASE_ATP"/>
    <property type="match status" value="1"/>
</dbReference>
<dbReference type="InterPro" id="IPR003591">
    <property type="entry name" value="Leu-rich_rpt_typical-subtyp"/>
</dbReference>
<feature type="region of interest" description="Disordered" evidence="17">
    <location>
        <begin position="950"/>
        <end position="987"/>
    </location>
</feature>
<dbReference type="GO" id="GO:0007165">
    <property type="term" value="P:signal transduction"/>
    <property type="evidence" value="ECO:0000318"/>
    <property type="project" value="GO_Central"/>
</dbReference>
<dbReference type="InterPro" id="IPR001245">
    <property type="entry name" value="Ser-Thr/Tyr_kinase_cat_dom"/>
</dbReference>
<dbReference type="Gene3D" id="3.30.200.20">
    <property type="entry name" value="Phosphorylase Kinase, domain 1"/>
    <property type="match status" value="1"/>
</dbReference>
<dbReference type="SMART" id="SM00220">
    <property type="entry name" value="S_TKc"/>
    <property type="match status" value="1"/>
</dbReference>
<dbReference type="InterPro" id="IPR013210">
    <property type="entry name" value="LRR_N_plant-typ"/>
</dbReference>
<evidence type="ECO:0000313" key="20">
    <source>
        <dbReference type="Proteomes" id="UP000813463"/>
    </source>
</evidence>
<evidence type="ECO:0000256" key="12">
    <source>
        <dbReference type="ARBA" id="ARBA00022989"/>
    </source>
</evidence>
<dbReference type="InterPro" id="IPR000719">
    <property type="entry name" value="Prot_kinase_dom"/>
</dbReference>
<evidence type="ECO:0000256" key="1">
    <source>
        <dbReference type="ARBA" id="ARBA00004167"/>
    </source>
</evidence>
<evidence type="ECO:0000256" key="14">
    <source>
        <dbReference type="ARBA" id="ARBA00023170"/>
    </source>
</evidence>
<gene>
    <name evidence="21" type="primary">LOC110776531</name>
</gene>
<dbReference type="Gene3D" id="1.10.510.10">
    <property type="entry name" value="Transferase(Phosphotransferase) domain 1"/>
    <property type="match status" value="1"/>
</dbReference>
<protein>
    <submittedName>
        <fullName evidence="21">Receptor protein kinase TMK1</fullName>
    </submittedName>
</protein>
<keyword evidence="20" id="KW-1185">Reference proteome</keyword>
<keyword evidence="5" id="KW-0808">Transferase</keyword>
<dbReference type="SMART" id="SM00369">
    <property type="entry name" value="LRR_TYP"/>
    <property type="match status" value="5"/>
</dbReference>
<evidence type="ECO:0000256" key="18">
    <source>
        <dbReference type="SAM" id="Phobius"/>
    </source>
</evidence>
<feature type="transmembrane region" description="Helical" evidence="18">
    <location>
        <begin position="532"/>
        <end position="557"/>
    </location>
</feature>
<dbReference type="InterPro" id="IPR052422">
    <property type="entry name" value="Auxin_Ser/Thr_Kinase"/>
</dbReference>
<dbReference type="Pfam" id="PF08263">
    <property type="entry name" value="LRRNT_2"/>
    <property type="match status" value="2"/>
</dbReference>
<dbReference type="PROSITE" id="PS00108">
    <property type="entry name" value="PROTEIN_KINASE_ST"/>
    <property type="match status" value="1"/>
</dbReference>
<dbReference type="AlphaFoldDB" id="A0A9R0JJ98"/>
<dbReference type="PANTHER" id="PTHR47986">
    <property type="entry name" value="OSJNBA0070M12.3 PROTEIN"/>
    <property type="match status" value="1"/>
</dbReference>
<dbReference type="GO" id="GO:0016020">
    <property type="term" value="C:membrane"/>
    <property type="evidence" value="ECO:0007669"/>
    <property type="project" value="UniProtKB-SubCell"/>
</dbReference>
<keyword evidence="6 18" id="KW-0812">Transmembrane</keyword>
<evidence type="ECO:0000313" key="21">
    <source>
        <dbReference type="RefSeq" id="XP_021836785.2"/>
    </source>
</evidence>
<evidence type="ECO:0000256" key="8">
    <source>
        <dbReference type="ARBA" id="ARBA00022737"/>
    </source>
</evidence>
<dbReference type="InterPro" id="IPR001611">
    <property type="entry name" value="Leu-rich_rpt"/>
</dbReference>
<dbReference type="SUPFAM" id="SSF52058">
    <property type="entry name" value="L domain-like"/>
    <property type="match status" value="2"/>
</dbReference>
<dbReference type="PROSITE" id="PS50011">
    <property type="entry name" value="PROTEIN_KINASE_DOM"/>
    <property type="match status" value="1"/>
</dbReference>
<evidence type="ECO:0000256" key="2">
    <source>
        <dbReference type="ARBA" id="ARBA00008684"/>
    </source>
</evidence>
<keyword evidence="10 21" id="KW-0418">Kinase</keyword>